<dbReference type="PROSITE" id="PS51257">
    <property type="entry name" value="PROKAR_LIPOPROTEIN"/>
    <property type="match status" value="1"/>
</dbReference>
<organism evidence="6 7">
    <name type="scientific">Kineothrix sedimenti</name>
    <dbReference type="NCBI Taxonomy" id="3123317"/>
    <lineage>
        <taxon>Bacteria</taxon>
        <taxon>Bacillati</taxon>
        <taxon>Bacillota</taxon>
        <taxon>Clostridia</taxon>
        <taxon>Lachnospirales</taxon>
        <taxon>Lachnospiraceae</taxon>
        <taxon>Kineothrix</taxon>
    </lineage>
</organism>
<name>A0ABZ3EX81_9FIRM</name>
<proteinExistence type="inferred from homology"/>
<dbReference type="Pfam" id="PF13407">
    <property type="entry name" value="Peripla_BP_4"/>
    <property type="match status" value="1"/>
</dbReference>
<sequence length="345" mass="36659">MKMKKVLAVVMAGMMVLGLAACGGSSAGTEQQNIQESAGEVTEEVTEELTEEATEEASQEAGGIALKVGVLMKTMSDTYSNKLGTTIESYMESDYPDSTLYLMDGQADIAKQISQAEDLIAKQVDVIVLNPQDADGSAQVLDLAAAAGIPVVEVNTETTRTDYAAFVGSEDIEAGEIMGRFVSKQLGGEGKIAILEGEMGQSAQIKRYEGLQNTILSEEGIECVATLSANWSRSTAMSTTEDWLGKYQDLKAIICENDDMAMGALQACESQGREMIIIGTDGIPDALQAVKDGRLSASVLQDAKGQATAAIDVAVKVASGEEVESRYKVDFQLITIDNVDDFLTE</sequence>
<dbReference type="PANTHER" id="PTHR46847:SF1">
    <property type="entry name" value="D-ALLOSE-BINDING PERIPLASMIC PROTEIN-RELATED"/>
    <property type="match status" value="1"/>
</dbReference>
<evidence type="ECO:0000256" key="2">
    <source>
        <dbReference type="ARBA" id="ARBA00007639"/>
    </source>
</evidence>
<comment type="subcellular location">
    <subcellularLocation>
        <location evidence="1">Cell envelope</location>
    </subcellularLocation>
</comment>
<evidence type="ECO:0000313" key="6">
    <source>
        <dbReference type="EMBL" id="XAH74873.1"/>
    </source>
</evidence>
<feature type="signal peptide" evidence="4">
    <location>
        <begin position="1"/>
        <end position="27"/>
    </location>
</feature>
<dbReference type="Proteomes" id="UP001451571">
    <property type="component" value="Chromosome"/>
</dbReference>
<evidence type="ECO:0000256" key="3">
    <source>
        <dbReference type="ARBA" id="ARBA00022729"/>
    </source>
</evidence>
<dbReference type="SUPFAM" id="SSF53822">
    <property type="entry name" value="Periplasmic binding protein-like I"/>
    <property type="match status" value="1"/>
</dbReference>
<dbReference type="InterPro" id="IPR025997">
    <property type="entry name" value="SBP_2_dom"/>
</dbReference>
<feature type="domain" description="Periplasmic binding protein" evidence="5">
    <location>
        <begin position="68"/>
        <end position="322"/>
    </location>
</feature>
<evidence type="ECO:0000313" key="7">
    <source>
        <dbReference type="Proteomes" id="UP001451571"/>
    </source>
</evidence>
<evidence type="ECO:0000259" key="5">
    <source>
        <dbReference type="Pfam" id="PF13407"/>
    </source>
</evidence>
<gene>
    <name evidence="6" type="ORF">V6984_03650</name>
</gene>
<protein>
    <submittedName>
        <fullName evidence="6">Substrate-binding domain-containing protein</fullName>
    </submittedName>
</protein>
<evidence type="ECO:0000256" key="4">
    <source>
        <dbReference type="SAM" id="SignalP"/>
    </source>
</evidence>
<keyword evidence="3 4" id="KW-0732">Signal</keyword>
<dbReference type="EMBL" id="CP146256">
    <property type="protein sequence ID" value="XAH74873.1"/>
    <property type="molecule type" value="Genomic_DNA"/>
</dbReference>
<evidence type="ECO:0000256" key="1">
    <source>
        <dbReference type="ARBA" id="ARBA00004196"/>
    </source>
</evidence>
<dbReference type="PANTHER" id="PTHR46847">
    <property type="entry name" value="D-ALLOSE-BINDING PERIPLASMIC PROTEIN-RELATED"/>
    <property type="match status" value="1"/>
</dbReference>
<accession>A0ABZ3EX81</accession>
<comment type="similarity">
    <text evidence="2">Belongs to the bacterial solute-binding protein 2 family.</text>
</comment>
<keyword evidence="7" id="KW-1185">Reference proteome</keyword>
<reference evidence="6 7" key="1">
    <citation type="submission" date="2024-02" db="EMBL/GenBank/DDBJ databases">
        <title>Bacterial strain from lacustrine sediment.</title>
        <authorList>
            <person name="Petit C."/>
            <person name="Fadhlaoui K."/>
        </authorList>
    </citation>
    <scope>NUCLEOTIDE SEQUENCE [LARGE SCALE GENOMIC DNA]</scope>
    <source>
        <strain evidence="6 7">IPX-CK</strain>
    </source>
</reference>
<dbReference type="RefSeq" id="WP_342758451.1">
    <property type="nucleotide sequence ID" value="NZ_CP146256.1"/>
</dbReference>
<dbReference type="Gene3D" id="3.40.50.2300">
    <property type="match status" value="2"/>
</dbReference>
<feature type="chain" id="PRO_5046606885" evidence="4">
    <location>
        <begin position="28"/>
        <end position="345"/>
    </location>
</feature>
<dbReference type="InterPro" id="IPR028082">
    <property type="entry name" value="Peripla_BP_I"/>
</dbReference>